<gene>
    <name evidence="2" type="ORF">Hamer_G019252</name>
</gene>
<sequence>MLSRKHLAPRKTTDSLLSYILDINYSCVISDTKMEESIDSDCDEVVAVYERKGSLPKDNRKNKNNLFDMHPKSIKEQVKSDLDRQPSTSAASEYVDGQGSTSSQPNVSMKRKSNDKANNQKPRKRNKKMEKEMEIKELREKIHHKNIHKQKQQGIILGIRKNDRNWRTKLDNRVKNIEEHMLCSGKCSRSTETNSNDQYFNKRTHSTVNTIPPAKENMASGSGSALTTPIVTVPIQTTHNQSPVRSATEGKREEERAKKEKERLRSQLNRKNEKEAIKDLDKTIRELEEEDRKLDVDIGHFEGIVEGLRERDLTFNDILAGRIDTLEIFVLAISPDSQTVE</sequence>
<feature type="region of interest" description="Disordered" evidence="1">
    <location>
        <begin position="77"/>
        <end position="131"/>
    </location>
</feature>
<accession>A0A8J5MLQ5</accession>
<dbReference type="AlphaFoldDB" id="A0A8J5MLQ5"/>
<dbReference type="Proteomes" id="UP000747542">
    <property type="component" value="Unassembled WGS sequence"/>
</dbReference>
<feature type="compositionally biased region" description="Basic and acidic residues" evidence="1">
    <location>
        <begin position="248"/>
        <end position="270"/>
    </location>
</feature>
<feature type="compositionally biased region" description="Polar residues" evidence="1">
    <location>
        <begin position="98"/>
        <end position="107"/>
    </location>
</feature>
<name>A0A8J5MLQ5_HOMAM</name>
<feature type="non-terminal residue" evidence="2">
    <location>
        <position position="341"/>
    </location>
</feature>
<feature type="region of interest" description="Disordered" evidence="1">
    <location>
        <begin position="235"/>
        <end position="270"/>
    </location>
</feature>
<evidence type="ECO:0000313" key="3">
    <source>
        <dbReference type="Proteomes" id="UP000747542"/>
    </source>
</evidence>
<evidence type="ECO:0000256" key="1">
    <source>
        <dbReference type="SAM" id="MobiDB-lite"/>
    </source>
</evidence>
<reference evidence="2" key="1">
    <citation type="journal article" date="2021" name="Sci. Adv.">
        <title>The American lobster genome reveals insights on longevity, neural, and immune adaptations.</title>
        <authorList>
            <person name="Polinski J.M."/>
            <person name="Zimin A.V."/>
            <person name="Clark K.F."/>
            <person name="Kohn A.B."/>
            <person name="Sadowski N."/>
            <person name="Timp W."/>
            <person name="Ptitsyn A."/>
            <person name="Khanna P."/>
            <person name="Romanova D.Y."/>
            <person name="Williams P."/>
            <person name="Greenwood S.J."/>
            <person name="Moroz L.L."/>
            <person name="Walt D.R."/>
            <person name="Bodnar A.G."/>
        </authorList>
    </citation>
    <scope>NUCLEOTIDE SEQUENCE</scope>
    <source>
        <strain evidence="2">GMGI-L3</strain>
    </source>
</reference>
<comment type="caution">
    <text evidence="2">The sequence shown here is derived from an EMBL/GenBank/DDBJ whole genome shotgun (WGS) entry which is preliminary data.</text>
</comment>
<evidence type="ECO:0000313" key="2">
    <source>
        <dbReference type="EMBL" id="KAG7155842.1"/>
    </source>
</evidence>
<protein>
    <submittedName>
        <fullName evidence="2">Uncharacterized protein</fullName>
    </submittedName>
</protein>
<dbReference type="EMBL" id="JAHLQT010040280">
    <property type="protein sequence ID" value="KAG7155842.1"/>
    <property type="molecule type" value="Genomic_DNA"/>
</dbReference>
<organism evidence="2 3">
    <name type="scientific">Homarus americanus</name>
    <name type="common">American lobster</name>
    <dbReference type="NCBI Taxonomy" id="6706"/>
    <lineage>
        <taxon>Eukaryota</taxon>
        <taxon>Metazoa</taxon>
        <taxon>Ecdysozoa</taxon>
        <taxon>Arthropoda</taxon>
        <taxon>Crustacea</taxon>
        <taxon>Multicrustacea</taxon>
        <taxon>Malacostraca</taxon>
        <taxon>Eumalacostraca</taxon>
        <taxon>Eucarida</taxon>
        <taxon>Decapoda</taxon>
        <taxon>Pleocyemata</taxon>
        <taxon>Astacidea</taxon>
        <taxon>Nephropoidea</taxon>
        <taxon>Nephropidae</taxon>
        <taxon>Homarus</taxon>
    </lineage>
</organism>
<proteinExistence type="predicted"/>
<keyword evidence="3" id="KW-1185">Reference proteome</keyword>